<protein>
    <recommendedName>
        <fullName evidence="1">Altered inheritance of mitochondria protein 41</fullName>
    </recommendedName>
</protein>
<dbReference type="InterPro" id="IPR003789">
    <property type="entry name" value="Asn/Gln_tRNA_amidoTrase-B-like"/>
</dbReference>
<name>A0A6A5Z554_9PLEO</name>
<sequence length="186" mass="21104">MSLLYLARPRITFYTRCLRTFTTATLLRTEASTNNLILSRLKDDLKSAMRAKDKPRLNVLRAILAEITNASKTPKPIESDTSLLSLLQKQITASQKAIEEFESAKRQDLVDKEREQVEILQGYEKEIPKLSDEDFNGILEQIKKELEGKEAKFGQAMKALVEKIAGRPVDMGYVTRKIKEAFPSGK</sequence>
<dbReference type="OrthoDB" id="538640at2759"/>
<dbReference type="Proteomes" id="UP000799770">
    <property type="component" value="Unassembled WGS sequence"/>
</dbReference>
<dbReference type="SUPFAM" id="SSF89095">
    <property type="entry name" value="GatB/YqeY motif"/>
    <property type="match status" value="1"/>
</dbReference>
<keyword evidence="1" id="KW-0496">Mitochondrion</keyword>
<proteinExistence type="inferred from homology"/>
<evidence type="ECO:0000313" key="3">
    <source>
        <dbReference type="Proteomes" id="UP000799770"/>
    </source>
</evidence>
<comment type="similarity">
    <text evidence="1">Belongs to the AIM41 family.</text>
</comment>
<dbReference type="GO" id="GO:0016884">
    <property type="term" value="F:carbon-nitrogen ligase activity, with glutamine as amido-N-donor"/>
    <property type="evidence" value="ECO:0007669"/>
    <property type="project" value="UniProtKB-UniRule"/>
</dbReference>
<keyword evidence="3" id="KW-1185">Reference proteome</keyword>
<evidence type="ECO:0000313" key="2">
    <source>
        <dbReference type="EMBL" id="KAF2113441.1"/>
    </source>
</evidence>
<reference evidence="2" key="1">
    <citation type="journal article" date="2020" name="Stud. Mycol.">
        <title>101 Dothideomycetes genomes: a test case for predicting lifestyles and emergence of pathogens.</title>
        <authorList>
            <person name="Haridas S."/>
            <person name="Albert R."/>
            <person name="Binder M."/>
            <person name="Bloem J."/>
            <person name="Labutti K."/>
            <person name="Salamov A."/>
            <person name="Andreopoulos B."/>
            <person name="Baker S."/>
            <person name="Barry K."/>
            <person name="Bills G."/>
            <person name="Bluhm B."/>
            <person name="Cannon C."/>
            <person name="Castanera R."/>
            <person name="Culley D."/>
            <person name="Daum C."/>
            <person name="Ezra D."/>
            <person name="Gonzalez J."/>
            <person name="Henrissat B."/>
            <person name="Kuo A."/>
            <person name="Liang C."/>
            <person name="Lipzen A."/>
            <person name="Lutzoni F."/>
            <person name="Magnuson J."/>
            <person name="Mondo S."/>
            <person name="Nolan M."/>
            <person name="Ohm R."/>
            <person name="Pangilinan J."/>
            <person name="Park H.-J."/>
            <person name="Ramirez L."/>
            <person name="Alfaro M."/>
            <person name="Sun H."/>
            <person name="Tritt A."/>
            <person name="Yoshinaga Y."/>
            <person name="Zwiers L.-H."/>
            <person name="Turgeon B."/>
            <person name="Goodwin S."/>
            <person name="Spatafora J."/>
            <person name="Crous P."/>
            <person name="Grigoriev I."/>
        </authorList>
    </citation>
    <scope>NUCLEOTIDE SEQUENCE</scope>
    <source>
        <strain evidence="2">CBS 627.86</strain>
    </source>
</reference>
<dbReference type="Gene3D" id="1.10.1510.10">
    <property type="entry name" value="Uncharacterised protein YqeY/AIM41 PF09424, N-terminal domain"/>
    <property type="match status" value="1"/>
</dbReference>
<dbReference type="InterPro" id="IPR042184">
    <property type="entry name" value="YqeY/Aim41_N"/>
</dbReference>
<evidence type="ECO:0000256" key="1">
    <source>
        <dbReference type="RuleBase" id="RU365099"/>
    </source>
</evidence>
<dbReference type="InterPro" id="IPR019004">
    <property type="entry name" value="YqeY/Aim41"/>
</dbReference>
<organism evidence="2 3">
    <name type="scientific">Lophiotrema nucula</name>
    <dbReference type="NCBI Taxonomy" id="690887"/>
    <lineage>
        <taxon>Eukaryota</taxon>
        <taxon>Fungi</taxon>
        <taxon>Dikarya</taxon>
        <taxon>Ascomycota</taxon>
        <taxon>Pezizomycotina</taxon>
        <taxon>Dothideomycetes</taxon>
        <taxon>Pleosporomycetidae</taxon>
        <taxon>Pleosporales</taxon>
        <taxon>Lophiotremataceae</taxon>
        <taxon>Lophiotrema</taxon>
    </lineage>
</organism>
<dbReference type="AlphaFoldDB" id="A0A6A5Z554"/>
<dbReference type="PANTHER" id="PTHR28055">
    <property type="entry name" value="ALTERED INHERITANCE OF MITOCHONDRIA PROTEIN 41, MITOCHONDRIAL"/>
    <property type="match status" value="1"/>
</dbReference>
<accession>A0A6A5Z554</accession>
<dbReference type="EMBL" id="ML977328">
    <property type="protein sequence ID" value="KAF2113441.1"/>
    <property type="molecule type" value="Genomic_DNA"/>
</dbReference>
<dbReference type="GO" id="GO:0005739">
    <property type="term" value="C:mitochondrion"/>
    <property type="evidence" value="ECO:0007669"/>
    <property type="project" value="UniProtKB-SubCell"/>
</dbReference>
<dbReference type="PANTHER" id="PTHR28055:SF1">
    <property type="entry name" value="ALTERED INHERITANCE OF MITOCHONDRIA PROTEIN 41, MITOCHONDRIAL"/>
    <property type="match status" value="1"/>
</dbReference>
<dbReference type="Pfam" id="PF09424">
    <property type="entry name" value="YqeY"/>
    <property type="match status" value="1"/>
</dbReference>
<comment type="subcellular location">
    <subcellularLocation>
        <location evidence="1">Mitochondrion</location>
    </subcellularLocation>
</comment>
<gene>
    <name evidence="1" type="primary">AIM41</name>
    <name evidence="2" type="ORF">BDV96DRAFT_496586</name>
</gene>